<comment type="cofactor">
    <cofactor evidence="1">
        <name>pyridoxal 5'-phosphate</name>
        <dbReference type="ChEBI" id="CHEBI:597326"/>
    </cofactor>
</comment>
<dbReference type="CDD" id="cd01561">
    <property type="entry name" value="CBS_like"/>
    <property type="match status" value="1"/>
</dbReference>
<organism evidence="5 6">
    <name type="scientific">Streptomyces albireticuli</name>
    <dbReference type="NCBI Taxonomy" id="1940"/>
    <lineage>
        <taxon>Bacteria</taxon>
        <taxon>Bacillati</taxon>
        <taxon>Actinomycetota</taxon>
        <taxon>Actinomycetes</taxon>
        <taxon>Kitasatosporales</taxon>
        <taxon>Streptomycetaceae</taxon>
        <taxon>Streptomyces</taxon>
    </lineage>
</organism>
<sequence length="569" mass="59891">MSRTPRPRPGRTANRPAHRHTGHSSPPAAPWAPRAPRANRELLGLLGRTPLARITADLPCPHPGFWAKLEGLGAGGMKARAAVSMLMGAEERGELLPGAPVVESTSGTLGVGLAFAGQALGHPVVLVGDTGLEPAMRQLLRSYGARLDIVDRPDAEGGWQAARLRRLRELLAEHPDAYWPDQYNNPDNVAGYASLAAELAGALDHLDVLVCSVGTGGHSAGIAGPLRRHWPRLRIVGVDATGSTIFGQPARPRLMRGLGSSIHPRNVAYDAFDEVHWVGPAEAAGACRRLARQNFVSGGWSTGAAALVAAWAARVHPGAVVATVFPDGPHRYLGTLFDDDFTTAHGLDLTTAATRPVEIPHPRAAEAVGWARCATVVDPLNRRPVAAGCAATGSPVGACAVPEARPGPDVRSVRETRIVPETRPGLDVRTVPKTEPGPETRPVLETRIVPETRPVPDVRTALKTEPGPETRSVLETRIVPDVRTVPGALPGPDTRTGPEARPGLETRPGPDAWPVGETRPGPDLRPDPYAPTVPDARTVLEARPLPDVQPVPDARTRPDGAAPAAGGAA</sequence>
<dbReference type="SUPFAM" id="SSF53686">
    <property type="entry name" value="Tryptophan synthase beta subunit-like PLP-dependent enzymes"/>
    <property type="match status" value="1"/>
</dbReference>
<feature type="compositionally biased region" description="Low complexity" evidence="3">
    <location>
        <begin position="559"/>
        <end position="569"/>
    </location>
</feature>
<feature type="domain" description="Tryptophan synthase beta chain-like PALP" evidence="4">
    <location>
        <begin position="45"/>
        <end position="327"/>
    </location>
</feature>
<name>A0A1Z2KWS3_9ACTN</name>
<accession>A0A1Z2KWS3</accession>
<gene>
    <name evidence="5" type="primary">cysK</name>
    <name evidence="5" type="ORF">SMD11_0828</name>
</gene>
<evidence type="ECO:0000313" key="5">
    <source>
        <dbReference type="EMBL" id="ARZ66494.1"/>
    </source>
</evidence>
<proteinExistence type="predicted"/>
<evidence type="ECO:0000259" key="4">
    <source>
        <dbReference type="Pfam" id="PF00291"/>
    </source>
</evidence>
<feature type="region of interest" description="Disordered" evidence="3">
    <location>
        <begin position="1"/>
        <end position="34"/>
    </location>
</feature>
<dbReference type="EMBL" id="CP021744">
    <property type="protein sequence ID" value="ARZ66494.1"/>
    <property type="molecule type" value="Genomic_DNA"/>
</dbReference>
<dbReference type="InterPro" id="IPR036052">
    <property type="entry name" value="TrpB-like_PALP_sf"/>
</dbReference>
<dbReference type="Proteomes" id="UP000195755">
    <property type="component" value="Chromosome"/>
</dbReference>
<evidence type="ECO:0000313" key="6">
    <source>
        <dbReference type="Proteomes" id="UP000195755"/>
    </source>
</evidence>
<evidence type="ECO:0000256" key="2">
    <source>
        <dbReference type="ARBA" id="ARBA00022898"/>
    </source>
</evidence>
<dbReference type="InterPro" id="IPR050214">
    <property type="entry name" value="Cys_Synth/Cystath_Beta-Synth"/>
</dbReference>
<evidence type="ECO:0000256" key="1">
    <source>
        <dbReference type="ARBA" id="ARBA00001933"/>
    </source>
</evidence>
<dbReference type="Pfam" id="PF00291">
    <property type="entry name" value="PALP"/>
    <property type="match status" value="1"/>
</dbReference>
<dbReference type="KEGG" id="salj:SMD11_0828"/>
<dbReference type="InterPro" id="IPR001926">
    <property type="entry name" value="TrpB-like_PALP"/>
</dbReference>
<feature type="region of interest" description="Disordered" evidence="3">
    <location>
        <begin position="483"/>
        <end position="569"/>
    </location>
</feature>
<evidence type="ECO:0000256" key="3">
    <source>
        <dbReference type="SAM" id="MobiDB-lite"/>
    </source>
</evidence>
<protein>
    <submittedName>
        <fullName evidence="5">Pyridoxal-5'-phosphate-dependent protein subunit beta</fullName>
    </submittedName>
</protein>
<dbReference type="GO" id="GO:1901605">
    <property type="term" value="P:alpha-amino acid metabolic process"/>
    <property type="evidence" value="ECO:0007669"/>
    <property type="project" value="UniProtKB-ARBA"/>
</dbReference>
<dbReference type="PANTHER" id="PTHR10314">
    <property type="entry name" value="CYSTATHIONINE BETA-SYNTHASE"/>
    <property type="match status" value="1"/>
</dbReference>
<dbReference type="Gene3D" id="3.40.50.1100">
    <property type="match status" value="2"/>
</dbReference>
<reference evidence="5 6" key="1">
    <citation type="submission" date="2017-06" db="EMBL/GenBank/DDBJ databases">
        <title>Streptomyces albireticuli Genome sequencing and assembly.</title>
        <authorList>
            <person name="Wang Y."/>
            <person name="Du B."/>
            <person name="Ding Y."/>
            <person name="Liu H."/>
            <person name="Hou Q."/>
            <person name="Liu K."/>
            <person name="Yao L."/>
            <person name="Wang C."/>
        </authorList>
    </citation>
    <scope>NUCLEOTIDE SEQUENCE [LARGE SCALE GENOMIC DNA]</scope>
    <source>
        <strain evidence="5 6">MDJK11</strain>
    </source>
</reference>
<dbReference type="AlphaFoldDB" id="A0A1Z2KWS3"/>
<keyword evidence="2" id="KW-0663">Pyridoxal phosphate</keyword>